<evidence type="ECO:0000256" key="1">
    <source>
        <dbReference type="SAM" id="SignalP"/>
    </source>
</evidence>
<keyword evidence="4" id="KW-1185">Reference proteome</keyword>
<accession>I3IMU3</accession>
<feature type="signal peptide" evidence="1">
    <location>
        <begin position="1"/>
        <end position="27"/>
    </location>
</feature>
<dbReference type="SUPFAM" id="SSF53649">
    <property type="entry name" value="Alkaline phosphatase-like"/>
    <property type="match status" value="1"/>
</dbReference>
<dbReference type="PANTHER" id="PTHR43751">
    <property type="entry name" value="SULFATASE"/>
    <property type="match status" value="1"/>
</dbReference>
<dbReference type="Gene3D" id="3.30.1120.10">
    <property type="match status" value="1"/>
</dbReference>
<dbReference type="CDD" id="cd16142">
    <property type="entry name" value="ARS_like"/>
    <property type="match status" value="1"/>
</dbReference>
<proteinExistence type="predicted"/>
<dbReference type="Proteomes" id="UP000002985">
    <property type="component" value="Unassembled WGS sequence"/>
</dbReference>
<evidence type="ECO:0000313" key="3">
    <source>
        <dbReference type="EMBL" id="GAB63038.1"/>
    </source>
</evidence>
<gene>
    <name evidence="3" type="ORF">KSU1_C1442</name>
</gene>
<dbReference type="PANTHER" id="PTHR43751:SF2">
    <property type="entry name" value="SULFATASE N-TERMINAL DOMAIN-CONTAINING PROTEIN"/>
    <property type="match status" value="1"/>
</dbReference>
<dbReference type="Pfam" id="PF00884">
    <property type="entry name" value="Sulfatase"/>
    <property type="match status" value="1"/>
</dbReference>
<dbReference type="AlphaFoldDB" id="I3IMU3"/>
<dbReference type="eggNOG" id="COG3119">
    <property type="taxonomic scope" value="Bacteria"/>
</dbReference>
<dbReference type="OrthoDB" id="9783154at2"/>
<evidence type="ECO:0000259" key="2">
    <source>
        <dbReference type="Pfam" id="PF00884"/>
    </source>
</evidence>
<sequence length="518" mass="58731">MKLFRFSIVVTYLIFSALLFNTSHAVAAARDKKPNILVIWGDDIGWNNPSCYHRGMMGYQTPNIDRLAKEGAMFTDWYGQQSCTAGRAAFITGQSPFRTGLLKVGLPGTKEGLMKEDPTIAELLKPMGYVTGQFGKNHLGDRDGHLPTNHGFDEFFGNLYHLNAEEEPEHPDYPKNPEFKKKFGPRGVIHSFANGKITDTGPLTKKRMETVDDEVTKEALHFIEKANKDGKPFFVWWNSTRMHIWTHLKKESEGKTGLGIYPDGMAEHDGHIGQLLKKLDDLGIADNTIVMYSTDNGAECFSWPDGGTTPFRNEKNSNWEGGYRVPCIIRWPGVVKPGTVINHIGSHEDMLQTLLAAAGEPDIAEKLKKGYKSGDKSFKVHLDGYNLLPALKGEAEWPRKEFFYFSDDGNLVNLRYNQWKIVFAEQREHGFNVWQEPLVTLRVPKLFNLRTDPFERADHEAVDYPRWRTERIFLLVPAQAFVGQYLQTFSEFPPRQKPGSFNLDRVLEKLQEAGGGSK</sequence>
<organism evidence="3 4">
    <name type="scientific">Candidatus Jettenia caeni</name>
    <dbReference type="NCBI Taxonomy" id="247490"/>
    <lineage>
        <taxon>Bacteria</taxon>
        <taxon>Pseudomonadati</taxon>
        <taxon>Planctomycetota</taxon>
        <taxon>Candidatus Brocadiia</taxon>
        <taxon>Candidatus Brocadiales</taxon>
        <taxon>Candidatus Brocadiaceae</taxon>
        <taxon>Candidatus Jettenia</taxon>
    </lineage>
</organism>
<dbReference type="InterPro" id="IPR052701">
    <property type="entry name" value="GAG_Ulvan_Degrading_Sulfatases"/>
</dbReference>
<evidence type="ECO:0000313" key="4">
    <source>
        <dbReference type="Proteomes" id="UP000002985"/>
    </source>
</evidence>
<dbReference type="STRING" id="247490.KSU1_C1442"/>
<dbReference type="EMBL" id="BAFH01000003">
    <property type="protein sequence ID" value="GAB63038.1"/>
    <property type="molecule type" value="Genomic_DNA"/>
</dbReference>
<dbReference type="Gene3D" id="3.40.720.10">
    <property type="entry name" value="Alkaline Phosphatase, subunit A"/>
    <property type="match status" value="1"/>
</dbReference>
<protein>
    <submittedName>
        <fullName evidence="3">Arylsulfatase</fullName>
    </submittedName>
</protein>
<reference evidence="3 4" key="1">
    <citation type="journal article" date="2012" name="FEBS Lett.">
        <title>Anammox organism KSU-1 expresses a NirK-type copper-containing nitrite reductase instead of a NirS-type with cytochrome cd1.</title>
        <authorList>
            <person name="Hira D."/>
            <person name="Toh H."/>
            <person name="Migita C.T."/>
            <person name="Okubo H."/>
            <person name="Nishiyama T."/>
            <person name="Hattori M."/>
            <person name="Furukawa K."/>
            <person name="Fujii T."/>
        </authorList>
    </citation>
    <scope>NUCLEOTIDE SEQUENCE [LARGE SCALE GENOMIC DNA]</scope>
</reference>
<dbReference type="InterPro" id="IPR000917">
    <property type="entry name" value="Sulfatase_N"/>
</dbReference>
<feature type="chain" id="PRO_5003671250" evidence="1">
    <location>
        <begin position="28"/>
        <end position="518"/>
    </location>
</feature>
<feature type="domain" description="Sulfatase N-terminal" evidence="2">
    <location>
        <begin position="34"/>
        <end position="359"/>
    </location>
</feature>
<keyword evidence="1" id="KW-0732">Signal</keyword>
<name>I3IMU3_9BACT</name>
<comment type="caution">
    <text evidence="3">The sequence shown here is derived from an EMBL/GenBank/DDBJ whole genome shotgun (WGS) entry which is preliminary data.</text>
</comment>
<dbReference type="InterPro" id="IPR017850">
    <property type="entry name" value="Alkaline_phosphatase_core_sf"/>
</dbReference>